<keyword evidence="6" id="KW-1185">Reference proteome</keyword>
<proteinExistence type="predicted"/>
<accession>A0AAE0LW78</accession>
<keyword evidence="2" id="KW-0863">Zinc-finger</keyword>
<dbReference type="GeneID" id="87840108"/>
<evidence type="ECO:0000256" key="2">
    <source>
        <dbReference type="ARBA" id="ARBA00022771"/>
    </source>
</evidence>
<evidence type="ECO:0000313" key="6">
    <source>
        <dbReference type="Proteomes" id="UP001278766"/>
    </source>
</evidence>
<evidence type="ECO:0000256" key="1">
    <source>
        <dbReference type="ARBA" id="ARBA00022723"/>
    </source>
</evidence>
<feature type="compositionally biased region" description="Polar residues" evidence="4">
    <location>
        <begin position="42"/>
        <end position="51"/>
    </location>
</feature>
<dbReference type="AlphaFoldDB" id="A0AAE0LW78"/>
<gene>
    <name evidence="5" type="ORF">B0H64DRAFT_386714</name>
</gene>
<feature type="region of interest" description="Disordered" evidence="4">
    <location>
        <begin position="168"/>
        <end position="205"/>
    </location>
</feature>
<feature type="compositionally biased region" description="Basic and acidic residues" evidence="4">
    <location>
        <begin position="67"/>
        <end position="76"/>
    </location>
</feature>
<evidence type="ECO:0008006" key="7">
    <source>
        <dbReference type="Google" id="ProtNLM"/>
    </source>
</evidence>
<reference evidence="5" key="2">
    <citation type="submission" date="2023-06" db="EMBL/GenBank/DDBJ databases">
        <authorList>
            <consortium name="Lawrence Berkeley National Laboratory"/>
            <person name="Haridas S."/>
            <person name="Hensen N."/>
            <person name="Bonometti L."/>
            <person name="Westerberg I."/>
            <person name="Brannstrom I.O."/>
            <person name="Guillou S."/>
            <person name="Cros-Aarteil S."/>
            <person name="Calhoun S."/>
            <person name="Kuo A."/>
            <person name="Mondo S."/>
            <person name="Pangilinan J."/>
            <person name="Riley R."/>
            <person name="Labutti K."/>
            <person name="Andreopoulos B."/>
            <person name="Lipzen A."/>
            <person name="Chen C."/>
            <person name="Yanf M."/>
            <person name="Daum C."/>
            <person name="Ng V."/>
            <person name="Clum A."/>
            <person name="Steindorff A."/>
            <person name="Ohm R."/>
            <person name="Martin F."/>
            <person name="Silar P."/>
            <person name="Natvig D."/>
            <person name="Lalanne C."/>
            <person name="Gautier V."/>
            <person name="Ament-Velasquez S.L."/>
            <person name="Kruys A."/>
            <person name="Hutchinson M.I."/>
            <person name="Powell A.J."/>
            <person name="Barry K."/>
            <person name="Miller A.N."/>
            <person name="Grigoriev I.V."/>
            <person name="Debuchy R."/>
            <person name="Gladieux P."/>
            <person name="Thoren M.H."/>
            <person name="Johannesson H."/>
        </authorList>
    </citation>
    <scope>NUCLEOTIDE SEQUENCE</scope>
    <source>
        <strain evidence="5">CBS 168.71</strain>
    </source>
</reference>
<sequence>MIYCASMGNDVSRPASRGLKGSAQANALPPTPEPTPVKEFRPSTSTPSMNLPTAYEPLTPPPSGDSKQPEASELTRPRPASPPTSPDPRSPTLSPTLLGTPTPGSSFSFSQSTHSPPSTPCSHCHRRISRLQQSPQRRKPQPRSPPAQCGHALCHRCLRTALLTSLSRDPFTPARCPTRTSPPNTPNRSPNSNSNSNSTSPCATPLPLPTLGAVATAPEFLAYRHKLREMHTPPERRLYCHDREGCGMFLGMGVGVPEVGCRGGGGAVGVEKMEGVEGVEGMEGTESQGTESQGMESQGTESQGTESQGTESQGMESQGQEKGKGVGRGRVAALVCPLCGGRTCSGCGGRAHRFGGEVTGSPKDKMGRRRRRSSGLRTNKRKEKQVGGG</sequence>
<feature type="region of interest" description="Disordered" evidence="4">
    <location>
        <begin position="1"/>
        <end position="149"/>
    </location>
</feature>
<feature type="compositionally biased region" description="Polar residues" evidence="4">
    <location>
        <begin position="287"/>
        <end position="318"/>
    </location>
</feature>
<comment type="caution">
    <text evidence="5">The sequence shown here is derived from an EMBL/GenBank/DDBJ whole genome shotgun (WGS) entry which is preliminary data.</text>
</comment>
<name>A0AAE0LW78_9PEZI</name>
<dbReference type="RefSeq" id="XP_062662468.1">
    <property type="nucleotide sequence ID" value="XM_062803160.1"/>
</dbReference>
<dbReference type="Proteomes" id="UP001278766">
    <property type="component" value="Unassembled WGS sequence"/>
</dbReference>
<dbReference type="GO" id="GO:0008270">
    <property type="term" value="F:zinc ion binding"/>
    <property type="evidence" value="ECO:0007669"/>
    <property type="project" value="UniProtKB-KW"/>
</dbReference>
<dbReference type="InterPro" id="IPR017907">
    <property type="entry name" value="Znf_RING_CS"/>
</dbReference>
<feature type="compositionally biased region" description="Basic residues" evidence="4">
    <location>
        <begin position="366"/>
        <end position="383"/>
    </location>
</feature>
<feature type="compositionally biased region" description="Low complexity" evidence="4">
    <location>
        <begin position="177"/>
        <end position="201"/>
    </location>
</feature>
<dbReference type="PROSITE" id="PS00518">
    <property type="entry name" value="ZF_RING_1"/>
    <property type="match status" value="1"/>
</dbReference>
<keyword evidence="1" id="KW-0479">Metal-binding</keyword>
<feature type="region of interest" description="Disordered" evidence="4">
    <location>
        <begin position="279"/>
        <end position="327"/>
    </location>
</feature>
<evidence type="ECO:0000256" key="4">
    <source>
        <dbReference type="SAM" id="MobiDB-lite"/>
    </source>
</evidence>
<feature type="region of interest" description="Disordered" evidence="4">
    <location>
        <begin position="340"/>
        <end position="389"/>
    </location>
</feature>
<dbReference type="EMBL" id="JAUEPN010000002">
    <property type="protein sequence ID" value="KAK3298954.1"/>
    <property type="molecule type" value="Genomic_DNA"/>
</dbReference>
<reference evidence="5" key="1">
    <citation type="journal article" date="2023" name="Mol. Phylogenet. Evol.">
        <title>Genome-scale phylogeny and comparative genomics of the fungal order Sordariales.</title>
        <authorList>
            <person name="Hensen N."/>
            <person name="Bonometti L."/>
            <person name="Westerberg I."/>
            <person name="Brannstrom I.O."/>
            <person name="Guillou S."/>
            <person name="Cros-Aarteil S."/>
            <person name="Calhoun S."/>
            <person name="Haridas S."/>
            <person name="Kuo A."/>
            <person name="Mondo S."/>
            <person name="Pangilinan J."/>
            <person name="Riley R."/>
            <person name="LaButti K."/>
            <person name="Andreopoulos B."/>
            <person name="Lipzen A."/>
            <person name="Chen C."/>
            <person name="Yan M."/>
            <person name="Daum C."/>
            <person name="Ng V."/>
            <person name="Clum A."/>
            <person name="Steindorff A."/>
            <person name="Ohm R.A."/>
            <person name="Martin F."/>
            <person name="Silar P."/>
            <person name="Natvig D.O."/>
            <person name="Lalanne C."/>
            <person name="Gautier V."/>
            <person name="Ament-Velasquez S.L."/>
            <person name="Kruys A."/>
            <person name="Hutchinson M.I."/>
            <person name="Powell A.J."/>
            <person name="Barry K."/>
            <person name="Miller A.N."/>
            <person name="Grigoriev I.V."/>
            <person name="Debuchy R."/>
            <person name="Gladieux P."/>
            <person name="Hiltunen Thoren M."/>
            <person name="Johannesson H."/>
        </authorList>
    </citation>
    <scope>NUCLEOTIDE SEQUENCE</scope>
    <source>
        <strain evidence="5">CBS 168.71</strain>
    </source>
</reference>
<evidence type="ECO:0000313" key="5">
    <source>
        <dbReference type="EMBL" id="KAK3298954.1"/>
    </source>
</evidence>
<evidence type="ECO:0000256" key="3">
    <source>
        <dbReference type="ARBA" id="ARBA00022833"/>
    </source>
</evidence>
<organism evidence="5 6">
    <name type="scientific">Chaetomium fimeti</name>
    <dbReference type="NCBI Taxonomy" id="1854472"/>
    <lineage>
        <taxon>Eukaryota</taxon>
        <taxon>Fungi</taxon>
        <taxon>Dikarya</taxon>
        <taxon>Ascomycota</taxon>
        <taxon>Pezizomycotina</taxon>
        <taxon>Sordariomycetes</taxon>
        <taxon>Sordariomycetidae</taxon>
        <taxon>Sordariales</taxon>
        <taxon>Chaetomiaceae</taxon>
        <taxon>Chaetomium</taxon>
    </lineage>
</organism>
<keyword evidence="3" id="KW-0862">Zinc</keyword>
<feature type="compositionally biased region" description="Low complexity" evidence="4">
    <location>
        <begin position="90"/>
        <end position="122"/>
    </location>
</feature>
<protein>
    <recommendedName>
        <fullName evidence="7">RING-type domain-containing protein</fullName>
    </recommendedName>
</protein>
<feature type="compositionally biased region" description="Pro residues" evidence="4">
    <location>
        <begin position="79"/>
        <end position="89"/>
    </location>
</feature>